<evidence type="ECO:0000256" key="1">
    <source>
        <dbReference type="ARBA" id="ARBA00003552"/>
    </source>
</evidence>
<dbReference type="AlphaFoldDB" id="A0A8J3VH61"/>
<proteinExistence type="inferred from homology"/>
<comment type="subcellular location">
    <subcellularLocation>
        <location evidence="2">Cell membrane</location>
        <topology evidence="2">Multi-pass membrane protein</topology>
    </subcellularLocation>
</comment>
<evidence type="ECO:0000256" key="2">
    <source>
        <dbReference type="ARBA" id="ARBA00004651"/>
    </source>
</evidence>
<dbReference type="Proteomes" id="UP000612899">
    <property type="component" value="Unassembled WGS sequence"/>
</dbReference>
<evidence type="ECO:0000256" key="10">
    <source>
        <dbReference type="ARBA" id="ARBA00023136"/>
    </source>
</evidence>
<protein>
    <recommendedName>
        <fullName evidence="5 12">Cell division protein FtsX</fullName>
    </recommendedName>
</protein>
<keyword evidence="6 12" id="KW-1003">Cell membrane</keyword>
<gene>
    <name evidence="16" type="primary">ftsX</name>
    <name evidence="16" type="ORF">Rhe02_51560</name>
</gene>
<comment type="function">
    <text evidence="1">Part of the ABC transporter FtsEX involved in cellular division.</text>
</comment>
<dbReference type="InterPro" id="IPR004513">
    <property type="entry name" value="FtsX"/>
</dbReference>
<reference evidence="16" key="1">
    <citation type="submission" date="2021-01" db="EMBL/GenBank/DDBJ databases">
        <title>Whole genome shotgun sequence of Rhizocola hellebori NBRC 109834.</title>
        <authorList>
            <person name="Komaki H."/>
            <person name="Tamura T."/>
        </authorList>
    </citation>
    <scope>NUCLEOTIDE SEQUENCE</scope>
    <source>
        <strain evidence="16">NBRC 109834</strain>
    </source>
</reference>
<dbReference type="GO" id="GO:0051301">
    <property type="term" value="P:cell division"/>
    <property type="evidence" value="ECO:0007669"/>
    <property type="project" value="UniProtKB-KW"/>
</dbReference>
<dbReference type="GO" id="GO:0005886">
    <property type="term" value="C:plasma membrane"/>
    <property type="evidence" value="ECO:0007669"/>
    <property type="project" value="UniProtKB-SubCell"/>
</dbReference>
<evidence type="ECO:0000256" key="3">
    <source>
        <dbReference type="ARBA" id="ARBA00007379"/>
    </source>
</evidence>
<feature type="transmembrane region" description="Helical" evidence="13">
    <location>
        <begin position="21"/>
        <end position="43"/>
    </location>
</feature>
<comment type="caution">
    <text evidence="16">The sequence shown here is derived from an EMBL/GenBank/DDBJ whole genome shotgun (WGS) entry which is preliminary data.</text>
</comment>
<dbReference type="InterPro" id="IPR040690">
    <property type="entry name" value="FtsX_ECD"/>
</dbReference>
<evidence type="ECO:0000256" key="5">
    <source>
        <dbReference type="ARBA" id="ARBA00021907"/>
    </source>
</evidence>
<feature type="domain" description="FtsX extracellular" evidence="15">
    <location>
        <begin position="56"/>
        <end position="148"/>
    </location>
</feature>
<evidence type="ECO:0000259" key="14">
    <source>
        <dbReference type="Pfam" id="PF02687"/>
    </source>
</evidence>
<feature type="transmembrane region" description="Helical" evidence="13">
    <location>
        <begin position="262"/>
        <end position="285"/>
    </location>
</feature>
<keyword evidence="9 13" id="KW-1133">Transmembrane helix</keyword>
<dbReference type="PIRSF" id="PIRSF003097">
    <property type="entry name" value="FtsX"/>
    <property type="match status" value="1"/>
</dbReference>
<evidence type="ECO:0000256" key="12">
    <source>
        <dbReference type="PIRNR" id="PIRNR003097"/>
    </source>
</evidence>
<comment type="subunit">
    <text evidence="4">Forms a membrane-associated complex with FtsE.</text>
</comment>
<keyword evidence="10 12" id="KW-0472">Membrane</keyword>
<sequence>MRAKYVLQEVLIGLWRNVTMTIAMMITMTVSLSMLGASLLLYLQVEDMKDYYYQQVEVSIYLKGDINDEQRTAIKDKLAGDGLVKESFYESKELAYENFKKMFSDAQDMVESVGPAEMPESFRVSLKDPTKFEQINTDYKELPGVQSIVDQQKLLAKVFDVLGAIQSLSLVVAGVMGIAALLLVANTIQVAAYSKRREVSVMKLVGASNWFIQMPFVLEAVFAAVLGSLLAGVMLIFVKVFLLEGSLSALTNLLTPVSWGDVLIMFPVLAGAGGIVSAVTAWITLRFYIRV</sequence>
<evidence type="ECO:0000256" key="6">
    <source>
        <dbReference type="ARBA" id="ARBA00022475"/>
    </source>
</evidence>
<evidence type="ECO:0000256" key="7">
    <source>
        <dbReference type="ARBA" id="ARBA00022618"/>
    </source>
</evidence>
<dbReference type="InterPro" id="IPR047929">
    <property type="entry name" value="FtsX_actino"/>
</dbReference>
<dbReference type="Gene3D" id="3.30.70.3040">
    <property type="match status" value="1"/>
</dbReference>
<keyword evidence="17" id="KW-1185">Reference proteome</keyword>
<comment type="similarity">
    <text evidence="3 12">Belongs to the ABC-4 integral membrane protein family. FtsX subfamily.</text>
</comment>
<evidence type="ECO:0000256" key="13">
    <source>
        <dbReference type="SAM" id="Phobius"/>
    </source>
</evidence>
<organism evidence="16 17">
    <name type="scientific">Rhizocola hellebori</name>
    <dbReference type="NCBI Taxonomy" id="1392758"/>
    <lineage>
        <taxon>Bacteria</taxon>
        <taxon>Bacillati</taxon>
        <taxon>Actinomycetota</taxon>
        <taxon>Actinomycetes</taxon>
        <taxon>Micromonosporales</taxon>
        <taxon>Micromonosporaceae</taxon>
        <taxon>Rhizocola</taxon>
    </lineage>
</organism>
<evidence type="ECO:0000259" key="15">
    <source>
        <dbReference type="Pfam" id="PF18075"/>
    </source>
</evidence>
<feature type="transmembrane region" description="Helical" evidence="13">
    <location>
        <begin position="214"/>
        <end position="242"/>
    </location>
</feature>
<evidence type="ECO:0000256" key="9">
    <source>
        <dbReference type="ARBA" id="ARBA00022989"/>
    </source>
</evidence>
<evidence type="ECO:0000313" key="17">
    <source>
        <dbReference type="Proteomes" id="UP000612899"/>
    </source>
</evidence>
<keyword evidence="7 12" id="KW-0132">Cell division</keyword>
<evidence type="ECO:0000313" key="16">
    <source>
        <dbReference type="EMBL" id="GIH07089.1"/>
    </source>
</evidence>
<dbReference type="PANTHER" id="PTHR47755">
    <property type="entry name" value="CELL DIVISION PROTEIN FTSX"/>
    <property type="match status" value="1"/>
</dbReference>
<accession>A0A8J3VH61</accession>
<dbReference type="PANTHER" id="PTHR47755:SF1">
    <property type="entry name" value="CELL DIVISION PROTEIN FTSX"/>
    <property type="match status" value="1"/>
</dbReference>
<keyword evidence="8 13" id="KW-0812">Transmembrane</keyword>
<evidence type="ECO:0000256" key="11">
    <source>
        <dbReference type="ARBA" id="ARBA00023306"/>
    </source>
</evidence>
<keyword evidence="11 12" id="KW-0131">Cell cycle</keyword>
<dbReference type="RefSeq" id="WP_203910893.1">
    <property type="nucleotide sequence ID" value="NZ_BONY01000033.1"/>
</dbReference>
<dbReference type="Pfam" id="PF02687">
    <property type="entry name" value="FtsX"/>
    <property type="match status" value="1"/>
</dbReference>
<feature type="domain" description="ABC3 transporter permease C-terminal" evidence="14">
    <location>
        <begin position="171"/>
        <end position="286"/>
    </location>
</feature>
<dbReference type="EMBL" id="BONY01000033">
    <property type="protein sequence ID" value="GIH07089.1"/>
    <property type="molecule type" value="Genomic_DNA"/>
</dbReference>
<feature type="transmembrane region" description="Helical" evidence="13">
    <location>
        <begin position="168"/>
        <end position="193"/>
    </location>
</feature>
<dbReference type="Pfam" id="PF18075">
    <property type="entry name" value="FtsX_ECD"/>
    <property type="match status" value="1"/>
</dbReference>
<evidence type="ECO:0000256" key="8">
    <source>
        <dbReference type="ARBA" id="ARBA00022692"/>
    </source>
</evidence>
<evidence type="ECO:0000256" key="4">
    <source>
        <dbReference type="ARBA" id="ARBA00011160"/>
    </source>
</evidence>
<name>A0A8J3VH61_9ACTN</name>
<dbReference type="NCBIfam" id="NF038346">
    <property type="entry name" value="FtsX_actino"/>
    <property type="match status" value="1"/>
</dbReference>
<dbReference type="InterPro" id="IPR003838">
    <property type="entry name" value="ABC3_permease_C"/>
</dbReference>